<name>A0A081K7N0_9GAMM</name>
<dbReference type="EMBL" id="JOJP01000001">
    <property type="protein sequence ID" value="KEI70156.1"/>
    <property type="molecule type" value="Genomic_DNA"/>
</dbReference>
<dbReference type="Pfam" id="PF00440">
    <property type="entry name" value="TetR_N"/>
    <property type="match status" value="1"/>
</dbReference>
<dbReference type="SUPFAM" id="SSF46689">
    <property type="entry name" value="Homeodomain-like"/>
    <property type="match status" value="1"/>
</dbReference>
<dbReference type="Gene3D" id="1.10.10.60">
    <property type="entry name" value="Homeodomain-like"/>
    <property type="match status" value="1"/>
</dbReference>
<dbReference type="GO" id="GO:0003677">
    <property type="term" value="F:DNA binding"/>
    <property type="evidence" value="ECO:0007669"/>
    <property type="project" value="UniProtKB-UniRule"/>
</dbReference>
<dbReference type="InterPro" id="IPR050109">
    <property type="entry name" value="HTH-type_TetR-like_transc_reg"/>
</dbReference>
<feature type="DNA-binding region" description="H-T-H motif" evidence="2">
    <location>
        <begin position="32"/>
        <end position="51"/>
    </location>
</feature>
<dbReference type="Gene3D" id="1.10.357.10">
    <property type="entry name" value="Tetracycline Repressor, domain 2"/>
    <property type="match status" value="1"/>
</dbReference>
<dbReference type="PROSITE" id="PS50977">
    <property type="entry name" value="HTH_TETR_2"/>
    <property type="match status" value="1"/>
</dbReference>
<keyword evidence="1 2" id="KW-0238">DNA-binding</keyword>
<evidence type="ECO:0000256" key="1">
    <source>
        <dbReference type="ARBA" id="ARBA00023125"/>
    </source>
</evidence>
<organism evidence="4 5">
    <name type="scientific">Endozoicomonas elysicola</name>
    <dbReference type="NCBI Taxonomy" id="305900"/>
    <lineage>
        <taxon>Bacteria</taxon>
        <taxon>Pseudomonadati</taxon>
        <taxon>Pseudomonadota</taxon>
        <taxon>Gammaproteobacteria</taxon>
        <taxon>Oceanospirillales</taxon>
        <taxon>Endozoicomonadaceae</taxon>
        <taxon>Endozoicomonas</taxon>
    </lineage>
</organism>
<dbReference type="InterPro" id="IPR001647">
    <property type="entry name" value="HTH_TetR"/>
</dbReference>
<reference evidence="4 5" key="1">
    <citation type="submission" date="2014-06" db="EMBL/GenBank/DDBJ databases">
        <title>Whole Genome Sequences of Three Symbiotic Endozoicomonas Bacteria.</title>
        <authorList>
            <person name="Neave M.J."/>
            <person name="Apprill A."/>
            <person name="Voolstra C.R."/>
        </authorList>
    </citation>
    <scope>NUCLEOTIDE SEQUENCE [LARGE SCALE GENOMIC DNA]</scope>
    <source>
        <strain evidence="4 5">DSM 22380</strain>
    </source>
</reference>
<dbReference type="InterPro" id="IPR036271">
    <property type="entry name" value="Tet_transcr_reg_TetR-rel_C_sf"/>
</dbReference>
<dbReference type="PANTHER" id="PTHR30328">
    <property type="entry name" value="TRANSCRIPTIONAL REPRESSOR"/>
    <property type="match status" value="1"/>
</dbReference>
<gene>
    <name evidence="4" type="ORF">GV64_04825</name>
</gene>
<sequence length="211" mass="24116">MNKRQQQSEIRHQRILQAASHRFARFGYQSASMDDIAQDAGVSKGLIYCFYKNKQALYEATLRRELSQWLEESAHIATHKDDPTADLQSLICVPFDILRNKPVLQTLLTGDTETLTRYQPLFRRLRRRWRNRIMAILKDGIAHNVFDRAMNTAHTAGIIYTLQRSYLDRAVINTNTTVPEPDAVLALSEFVIKAVVKNKSVVDVSQAGEKA</sequence>
<dbReference type="STRING" id="305900.GV64_04825"/>
<dbReference type="InterPro" id="IPR009057">
    <property type="entry name" value="Homeodomain-like_sf"/>
</dbReference>
<evidence type="ECO:0000259" key="3">
    <source>
        <dbReference type="PROSITE" id="PS50977"/>
    </source>
</evidence>
<dbReference type="PANTHER" id="PTHR30328:SF54">
    <property type="entry name" value="HTH-TYPE TRANSCRIPTIONAL REPRESSOR SCO4008"/>
    <property type="match status" value="1"/>
</dbReference>
<protein>
    <recommendedName>
        <fullName evidence="3">HTH tetR-type domain-containing protein</fullName>
    </recommendedName>
</protein>
<comment type="caution">
    <text evidence="4">The sequence shown here is derived from an EMBL/GenBank/DDBJ whole genome shotgun (WGS) entry which is preliminary data.</text>
</comment>
<dbReference type="AlphaFoldDB" id="A0A081K7N0"/>
<proteinExistence type="predicted"/>
<dbReference type="eggNOG" id="COG1309">
    <property type="taxonomic scope" value="Bacteria"/>
</dbReference>
<evidence type="ECO:0000313" key="5">
    <source>
        <dbReference type="Proteomes" id="UP000027997"/>
    </source>
</evidence>
<feature type="domain" description="HTH tetR-type" evidence="3">
    <location>
        <begin position="9"/>
        <end position="69"/>
    </location>
</feature>
<dbReference type="Proteomes" id="UP000027997">
    <property type="component" value="Unassembled WGS sequence"/>
</dbReference>
<dbReference type="PRINTS" id="PR00455">
    <property type="entry name" value="HTHTETR"/>
</dbReference>
<evidence type="ECO:0000313" key="4">
    <source>
        <dbReference type="EMBL" id="KEI70156.1"/>
    </source>
</evidence>
<dbReference type="SUPFAM" id="SSF48498">
    <property type="entry name" value="Tetracyclin repressor-like, C-terminal domain"/>
    <property type="match status" value="1"/>
</dbReference>
<dbReference type="RefSeq" id="WP_020584094.1">
    <property type="nucleotide sequence ID" value="NZ_JOJP01000001.1"/>
</dbReference>
<evidence type="ECO:0000256" key="2">
    <source>
        <dbReference type="PROSITE-ProRule" id="PRU00335"/>
    </source>
</evidence>
<accession>A0A081K7N0</accession>
<keyword evidence="5" id="KW-1185">Reference proteome</keyword>